<dbReference type="Proteomes" id="UP000186216">
    <property type="component" value="Unassembled WGS sequence"/>
</dbReference>
<keyword evidence="2" id="KW-0456">Lyase</keyword>
<gene>
    <name evidence="4" type="ORF">JHX88_11435</name>
    <name evidence="3" type="ORF">SAMN05421772_12138</name>
</gene>
<dbReference type="AlphaFoldDB" id="A0AA45W7U9"/>
<evidence type="ECO:0000313" key="3">
    <source>
        <dbReference type="EMBL" id="SIT12459.1"/>
    </source>
</evidence>
<dbReference type="Gene3D" id="3.90.226.10">
    <property type="entry name" value="2-enoyl-CoA Hydratase, Chain A, domain 1"/>
    <property type="match status" value="1"/>
</dbReference>
<sequence>MTSIRLDWPYSNVARLTIDNPARRNAITLTMWQTLVRNCGELAVAPARAVILRGVGAAAFSTGADISEFQAFRSDPDAVVAYNRAISSAMDAVRDLPIPVIAQLAGLCVGGGLALAAMADLRVADDTCRFGIPAGKLGIAYRPDWINRIADLIGPAPVAELLLTATMVSAGDAFRWGLVNRLCLPDQLESETERLAVQMGALAPLTHRATKAALAARAGHETRAVAEHLAAACDDSQDYLRGTEAFRNGTKPIFEGN</sequence>
<name>A0AA45W7U9_9RHOB</name>
<evidence type="ECO:0000313" key="4">
    <source>
        <dbReference type="EMBL" id="WCR01555.1"/>
    </source>
</evidence>
<keyword evidence="6" id="KW-1185">Reference proteome</keyword>
<dbReference type="InterPro" id="IPR001753">
    <property type="entry name" value="Enoyl-CoA_hydra/iso"/>
</dbReference>
<protein>
    <submittedName>
        <fullName evidence="4">Enoyl-CoA hydratase/isomerase family protein</fullName>
    </submittedName>
    <submittedName>
        <fullName evidence="3">Short chain enoyl-CoA hydratase</fullName>
    </submittedName>
</protein>
<evidence type="ECO:0000313" key="5">
    <source>
        <dbReference type="Proteomes" id="UP000186216"/>
    </source>
</evidence>
<evidence type="ECO:0000313" key="6">
    <source>
        <dbReference type="Proteomes" id="UP001215549"/>
    </source>
</evidence>
<dbReference type="RefSeq" id="WP_076528322.1">
    <property type="nucleotide sequence ID" value="NZ_FTOU01000021.1"/>
</dbReference>
<dbReference type="GO" id="GO:0006635">
    <property type="term" value="P:fatty acid beta-oxidation"/>
    <property type="evidence" value="ECO:0007669"/>
    <property type="project" value="TreeGrafter"/>
</dbReference>
<dbReference type="PANTHER" id="PTHR11941">
    <property type="entry name" value="ENOYL-COA HYDRATASE-RELATED"/>
    <property type="match status" value="1"/>
</dbReference>
<dbReference type="EMBL" id="CP067140">
    <property type="protein sequence ID" value="WCR01555.1"/>
    <property type="molecule type" value="Genomic_DNA"/>
</dbReference>
<evidence type="ECO:0000256" key="2">
    <source>
        <dbReference type="ARBA" id="ARBA00023239"/>
    </source>
</evidence>
<dbReference type="EMBL" id="FTOU01000021">
    <property type="protein sequence ID" value="SIT12459.1"/>
    <property type="molecule type" value="Genomic_DNA"/>
</dbReference>
<evidence type="ECO:0000256" key="1">
    <source>
        <dbReference type="ARBA" id="ARBA00005254"/>
    </source>
</evidence>
<accession>A0AA45W7U9</accession>
<organism evidence="3 5">
    <name type="scientific">Paracoccus saliphilus</name>
    <dbReference type="NCBI Taxonomy" id="405559"/>
    <lineage>
        <taxon>Bacteria</taxon>
        <taxon>Pseudomonadati</taxon>
        <taxon>Pseudomonadota</taxon>
        <taxon>Alphaproteobacteria</taxon>
        <taxon>Rhodobacterales</taxon>
        <taxon>Paracoccaceae</taxon>
        <taxon>Paracoccus</taxon>
    </lineage>
</organism>
<dbReference type="InterPro" id="IPR029045">
    <property type="entry name" value="ClpP/crotonase-like_dom_sf"/>
</dbReference>
<dbReference type="Gene3D" id="1.10.12.10">
    <property type="entry name" value="Lyase 2-enoyl-coa Hydratase, Chain A, domain 2"/>
    <property type="match status" value="1"/>
</dbReference>
<dbReference type="Proteomes" id="UP001215549">
    <property type="component" value="Chromosome"/>
</dbReference>
<proteinExistence type="inferred from homology"/>
<dbReference type="InterPro" id="IPR014748">
    <property type="entry name" value="Enoyl-CoA_hydra_C"/>
</dbReference>
<dbReference type="GO" id="GO:0016829">
    <property type="term" value="F:lyase activity"/>
    <property type="evidence" value="ECO:0007669"/>
    <property type="project" value="UniProtKB-KW"/>
</dbReference>
<dbReference type="SUPFAM" id="SSF52096">
    <property type="entry name" value="ClpP/crotonase"/>
    <property type="match status" value="1"/>
</dbReference>
<dbReference type="CDD" id="cd06558">
    <property type="entry name" value="crotonase-like"/>
    <property type="match status" value="1"/>
</dbReference>
<dbReference type="Pfam" id="PF00378">
    <property type="entry name" value="ECH_1"/>
    <property type="match status" value="1"/>
</dbReference>
<comment type="similarity">
    <text evidence="1">Belongs to the enoyl-CoA hydratase/isomerase family.</text>
</comment>
<reference evidence="3 5" key="1">
    <citation type="submission" date="2017-01" db="EMBL/GenBank/DDBJ databases">
        <authorList>
            <person name="Varghese N."/>
            <person name="Submissions S."/>
        </authorList>
    </citation>
    <scope>NUCLEOTIDE SEQUENCE [LARGE SCALE GENOMIC DNA]</scope>
    <source>
        <strain evidence="3 5">DSM 18447</strain>
    </source>
</reference>
<reference evidence="4 6" key="2">
    <citation type="submission" date="2021-01" db="EMBL/GenBank/DDBJ databases">
        <title>Biogeographic distribution of Paracoccus.</title>
        <authorList>
            <person name="Hollensteiner J."/>
            <person name="Leineberger J."/>
            <person name="Brinkhoff T."/>
            <person name="Daniel R."/>
        </authorList>
    </citation>
    <scope>NUCLEOTIDE SEQUENCE [LARGE SCALE GENOMIC DNA]</scope>
    <source>
        <strain evidence="4 6">DSM 18447</strain>
    </source>
</reference>
<dbReference type="PANTHER" id="PTHR11941:SF127">
    <property type="entry name" value="ENOYL-COA HYDRATASE ECHA18 (ENOYL HYDRASE) (UNSATURATED ACYL-COA HYDRATASE) (CROTONASE)-RELATED"/>
    <property type="match status" value="1"/>
</dbReference>